<organism evidence="2 3">
    <name type="scientific">Punica granatum</name>
    <name type="common">Pomegranate</name>
    <dbReference type="NCBI Taxonomy" id="22663"/>
    <lineage>
        <taxon>Eukaryota</taxon>
        <taxon>Viridiplantae</taxon>
        <taxon>Streptophyta</taxon>
        <taxon>Embryophyta</taxon>
        <taxon>Tracheophyta</taxon>
        <taxon>Spermatophyta</taxon>
        <taxon>Magnoliopsida</taxon>
        <taxon>eudicotyledons</taxon>
        <taxon>Gunneridae</taxon>
        <taxon>Pentapetalae</taxon>
        <taxon>rosids</taxon>
        <taxon>malvids</taxon>
        <taxon>Myrtales</taxon>
        <taxon>Lythraceae</taxon>
        <taxon>Punica</taxon>
    </lineage>
</organism>
<accession>A0A2I0KCW2</accession>
<evidence type="ECO:0000256" key="1">
    <source>
        <dbReference type="SAM" id="MobiDB-lite"/>
    </source>
</evidence>
<evidence type="ECO:0000313" key="3">
    <source>
        <dbReference type="Proteomes" id="UP000233551"/>
    </source>
</evidence>
<gene>
    <name evidence="2" type="ORF">CRG98_013167</name>
</gene>
<proteinExistence type="predicted"/>
<dbReference type="AlphaFoldDB" id="A0A2I0KCW2"/>
<comment type="caution">
    <text evidence="2">The sequence shown here is derived from an EMBL/GenBank/DDBJ whole genome shotgun (WGS) entry which is preliminary data.</text>
</comment>
<sequence>MVPAFPIVRENAKDPNQEGDGRIEASGIGRTLKLGILPIPAGGATISAITLQLWSPAPFLGLGSSVPSVVSIPSKLIKNLTPC</sequence>
<keyword evidence="3" id="KW-1185">Reference proteome</keyword>
<evidence type="ECO:0000313" key="2">
    <source>
        <dbReference type="EMBL" id="PKI66365.1"/>
    </source>
</evidence>
<reference evidence="2 3" key="1">
    <citation type="submission" date="2017-11" db="EMBL/GenBank/DDBJ databases">
        <title>De-novo sequencing of pomegranate (Punica granatum L.) genome.</title>
        <authorList>
            <person name="Akparov Z."/>
            <person name="Amiraslanov A."/>
            <person name="Hajiyeva S."/>
            <person name="Abbasov M."/>
            <person name="Kaur K."/>
            <person name="Hamwieh A."/>
            <person name="Solovyev V."/>
            <person name="Salamov A."/>
            <person name="Braich B."/>
            <person name="Kosarev P."/>
            <person name="Mahmoud A."/>
            <person name="Hajiyev E."/>
            <person name="Babayeva S."/>
            <person name="Izzatullayeva V."/>
            <person name="Mammadov A."/>
            <person name="Mammadov A."/>
            <person name="Sharifova S."/>
            <person name="Ojaghi J."/>
            <person name="Eynullazada K."/>
            <person name="Bayramov B."/>
            <person name="Abdulazimova A."/>
            <person name="Shahmuradov I."/>
        </authorList>
    </citation>
    <scope>NUCLEOTIDE SEQUENCE [LARGE SCALE GENOMIC DNA]</scope>
    <source>
        <strain evidence="3">cv. AG2017</strain>
        <tissue evidence="2">Leaf</tissue>
    </source>
</reference>
<name>A0A2I0KCW2_PUNGR</name>
<feature type="compositionally biased region" description="Basic and acidic residues" evidence="1">
    <location>
        <begin position="10"/>
        <end position="23"/>
    </location>
</feature>
<protein>
    <submittedName>
        <fullName evidence="2">Uncharacterized protein</fullName>
    </submittedName>
</protein>
<dbReference type="EMBL" id="PGOL01000675">
    <property type="protein sequence ID" value="PKI66365.1"/>
    <property type="molecule type" value="Genomic_DNA"/>
</dbReference>
<dbReference type="Proteomes" id="UP000233551">
    <property type="component" value="Unassembled WGS sequence"/>
</dbReference>
<feature type="region of interest" description="Disordered" evidence="1">
    <location>
        <begin position="1"/>
        <end position="23"/>
    </location>
</feature>